<evidence type="ECO:0000256" key="1">
    <source>
        <dbReference type="ARBA" id="ARBA00009080"/>
    </source>
</evidence>
<proteinExistence type="inferred from homology"/>
<dbReference type="InterPro" id="IPR036291">
    <property type="entry name" value="NAD(P)-bd_dom_sf"/>
</dbReference>
<dbReference type="AlphaFoldDB" id="A0A936NE73"/>
<evidence type="ECO:0000256" key="4">
    <source>
        <dbReference type="PIRSR" id="PIRSR000103-1"/>
    </source>
</evidence>
<dbReference type="GO" id="GO:0051287">
    <property type="term" value="F:NAD binding"/>
    <property type="evidence" value="ECO:0007669"/>
    <property type="project" value="InterPro"/>
</dbReference>
<keyword evidence="2" id="KW-0560">Oxidoreductase</keyword>
<sequence length="298" mass="29689">MGPTLVSDPHLGFIGLGQIGTPMAKRWCDHPGGLTVFDVANAATAPFAKAGATVAASPAEVAERATVISLMVRDDAQVRSVLSGPDGILSTASAGTVVIIHSTVEADTPAEIAALCAPHGVAVLDAPVSGGAMGAHEGTLALMVGGDAEAVALATPALERLGTLVAHLGPIGAGTRAKLARNLITFASYAAVGEASRLAEAAGVDLAKLGEVVRHSDRVTGGPGAIMLRGTAAPLPADDGLRPIFEHARGLGEKDLALAIGLGAELGVETPVAEQALNQLGTALGVPHSDTSDDGDDR</sequence>
<dbReference type="InterPro" id="IPR015815">
    <property type="entry name" value="HIBADH-related"/>
</dbReference>
<dbReference type="GO" id="GO:0050661">
    <property type="term" value="F:NADP binding"/>
    <property type="evidence" value="ECO:0007669"/>
    <property type="project" value="InterPro"/>
</dbReference>
<gene>
    <name evidence="7" type="ORF">IPN02_14710</name>
</gene>
<dbReference type="Pfam" id="PF03446">
    <property type="entry name" value="NAD_binding_2"/>
    <property type="match status" value="1"/>
</dbReference>
<dbReference type="InterPro" id="IPR029154">
    <property type="entry name" value="HIBADH-like_NADP-bd"/>
</dbReference>
<dbReference type="PANTHER" id="PTHR43060">
    <property type="entry name" value="3-HYDROXYISOBUTYRATE DEHYDROGENASE-LIKE 1, MITOCHONDRIAL-RELATED"/>
    <property type="match status" value="1"/>
</dbReference>
<dbReference type="Gene3D" id="1.10.1040.10">
    <property type="entry name" value="N-(1-d-carboxylethyl)-l-norvaline Dehydrogenase, domain 2"/>
    <property type="match status" value="1"/>
</dbReference>
<dbReference type="InterPro" id="IPR013328">
    <property type="entry name" value="6PGD_dom2"/>
</dbReference>
<feature type="active site" evidence="4">
    <location>
        <position position="178"/>
    </location>
</feature>
<organism evidence="7 8">
    <name type="scientific">Candidatus Neomicrothrix subdominans</name>
    <dbReference type="NCBI Taxonomy" id="2954438"/>
    <lineage>
        <taxon>Bacteria</taxon>
        <taxon>Bacillati</taxon>
        <taxon>Actinomycetota</taxon>
        <taxon>Acidimicrobiia</taxon>
        <taxon>Acidimicrobiales</taxon>
        <taxon>Microthrixaceae</taxon>
        <taxon>Candidatus Neomicrothrix</taxon>
    </lineage>
</organism>
<dbReference type="InterPro" id="IPR006115">
    <property type="entry name" value="6PGDH_NADP-bd"/>
</dbReference>
<dbReference type="SUPFAM" id="SSF51735">
    <property type="entry name" value="NAD(P)-binding Rossmann-fold domains"/>
    <property type="match status" value="1"/>
</dbReference>
<dbReference type="Pfam" id="PF14833">
    <property type="entry name" value="NAD_binding_11"/>
    <property type="match status" value="1"/>
</dbReference>
<comment type="caution">
    <text evidence="7">The sequence shown here is derived from an EMBL/GenBank/DDBJ whole genome shotgun (WGS) entry which is preliminary data.</text>
</comment>
<keyword evidence="3" id="KW-0520">NAD</keyword>
<evidence type="ECO:0000256" key="3">
    <source>
        <dbReference type="ARBA" id="ARBA00023027"/>
    </source>
</evidence>
<protein>
    <submittedName>
        <fullName evidence="7">NAD(P)-dependent oxidoreductase</fullName>
    </submittedName>
</protein>
<dbReference type="GO" id="GO:0016491">
    <property type="term" value="F:oxidoreductase activity"/>
    <property type="evidence" value="ECO:0007669"/>
    <property type="project" value="UniProtKB-KW"/>
</dbReference>
<evidence type="ECO:0000259" key="6">
    <source>
        <dbReference type="Pfam" id="PF14833"/>
    </source>
</evidence>
<evidence type="ECO:0000256" key="2">
    <source>
        <dbReference type="ARBA" id="ARBA00023002"/>
    </source>
</evidence>
<accession>A0A936NE73</accession>
<feature type="domain" description="3-hydroxyisobutyrate dehydrogenase-like NAD-binding" evidence="6">
    <location>
        <begin position="172"/>
        <end position="283"/>
    </location>
</feature>
<reference evidence="7 8" key="1">
    <citation type="submission" date="2020-10" db="EMBL/GenBank/DDBJ databases">
        <title>Connecting structure to function with the recovery of over 1000 high-quality activated sludge metagenome-assembled genomes encoding full-length rRNA genes using long-read sequencing.</title>
        <authorList>
            <person name="Singleton C.M."/>
            <person name="Petriglieri F."/>
            <person name="Kristensen J.M."/>
            <person name="Kirkegaard R.H."/>
            <person name="Michaelsen T.Y."/>
            <person name="Andersen M.H."/>
            <person name="Karst S.M."/>
            <person name="Dueholm M.S."/>
            <person name="Nielsen P.H."/>
            <person name="Albertsen M."/>
        </authorList>
    </citation>
    <scope>NUCLEOTIDE SEQUENCE [LARGE SCALE GENOMIC DNA]</scope>
    <source>
        <strain evidence="7">Lyne_18-Q3-R50-59_MAXAC.006</strain>
    </source>
</reference>
<evidence type="ECO:0000313" key="8">
    <source>
        <dbReference type="Proteomes" id="UP000727993"/>
    </source>
</evidence>
<name>A0A936NE73_9ACTN</name>
<dbReference type="Proteomes" id="UP000727993">
    <property type="component" value="Unassembled WGS sequence"/>
</dbReference>
<dbReference type="PANTHER" id="PTHR43060:SF15">
    <property type="entry name" value="3-HYDROXYISOBUTYRATE DEHYDROGENASE-LIKE 1, MITOCHONDRIAL-RELATED"/>
    <property type="match status" value="1"/>
</dbReference>
<dbReference type="EMBL" id="JADJZA010000008">
    <property type="protein sequence ID" value="MBK9298051.1"/>
    <property type="molecule type" value="Genomic_DNA"/>
</dbReference>
<evidence type="ECO:0000313" key="7">
    <source>
        <dbReference type="EMBL" id="MBK9298051.1"/>
    </source>
</evidence>
<feature type="domain" description="6-phosphogluconate dehydrogenase NADP-binding" evidence="5">
    <location>
        <begin position="11"/>
        <end position="169"/>
    </location>
</feature>
<dbReference type="Gene3D" id="3.40.50.720">
    <property type="entry name" value="NAD(P)-binding Rossmann-like Domain"/>
    <property type="match status" value="1"/>
</dbReference>
<dbReference type="SUPFAM" id="SSF48179">
    <property type="entry name" value="6-phosphogluconate dehydrogenase C-terminal domain-like"/>
    <property type="match status" value="1"/>
</dbReference>
<comment type="similarity">
    <text evidence="1">Belongs to the HIBADH-related family.</text>
</comment>
<dbReference type="PIRSF" id="PIRSF000103">
    <property type="entry name" value="HIBADH"/>
    <property type="match status" value="1"/>
</dbReference>
<evidence type="ECO:0000259" key="5">
    <source>
        <dbReference type="Pfam" id="PF03446"/>
    </source>
</evidence>
<dbReference type="InterPro" id="IPR008927">
    <property type="entry name" value="6-PGluconate_DH-like_C_sf"/>
</dbReference>